<evidence type="ECO:0000256" key="7">
    <source>
        <dbReference type="SAM" id="MobiDB-lite"/>
    </source>
</evidence>
<dbReference type="Proteomes" id="UP000694844">
    <property type="component" value="Chromosome 6"/>
</dbReference>
<evidence type="ECO:0000256" key="4">
    <source>
        <dbReference type="ARBA" id="ARBA00022833"/>
    </source>
</evidence>
<dbReference type="PANTHER" id="PTHR11618">
    <property type="entry name" value="TRANSCRIPTION INITIATION FACTOR IIB-RELATED"/>
    <property type="match status" value="1"/>
</dbReference>
<evidence type="ECO:0000313" key="10">
    <source>
        <dbReference type="RefSeq" id="XP_022286642.1"/>
    </source>
</evidence>
<dbReference type="Pfam" id="PF21886">
    <property type="entry name" value="BRF2-like_C_cyclin_rpt"/>
    <property type="match status" value="1"/>
</dbReference>
<keyword evidence="4" id="KW-0862">Zinc</keyword>
<evidence type="ECO:0000256" key="5">
    <source>
        <dbReference type="ARBA" id="ARBA00023015"/>
    </source>
</evidence>
<feature type="region of interest" description="Disordered" evidence="7">
    <location>
        <begin position="343"/>
        <end position="364"/>
    </location>
</feature>
<evidence type="ECO:0000259" key="8">
    <source>
        <dbReference type="Pfam" id="PF21886"/>
    </source>
</evidence>
<keyword evidence="9" id="KW-1185">Reference proteome</keyword>
<dbReference type="KEGG" id="cvn:111099597"/>
<dbReference type="RefSeq" id="XP_022286642.1">
    <property type="nucleotide sequence ID" value="XM_022430934.1"/>
</dbReference>
<dbReference type="SUPFAM" id="SSF47954">
    <property type="entry name" value="Cyclin-like"/>
    <property type="match status" value="1"/>
</dbReference>
<feature type="compositionally biased region" description="Low complexity" evidence="7">
    <location>
        <begin position="354"/>
        <end position="364"/>
    </location>
</feature>
<dbReference type="GO" id="GO:0005634">
    <property type="term" value="C:nucleus"/>
    <property type="evidence" value="ECO:0007669"/>
    <property type="project" value="TreeGrafter"/>
</dbReference>
<dbReference type="InterPro" id="IPR036915">
    <property type="entry name" value="Cyclin-like_sf"/>
</dbReference>
<accession>A0A8B8A593</accession>
<dbReference type="GO" id="GO:0097550">
    <property type="term" value="C:transcription preinitiation complex"/>
    <property type="evidence" value="ECO:0007669"/>
    <property type="project" value="TreeGrafter"/>
</dbReference>
<proteinExistence type="inferred from homology"/>
<evidence type="ECO:0000256" key="6">
    <source>
        <dbReference type="ARBA" id="ARBA00023163"/>
    </source>
</evidence>
<keyword evidence="5" id="KW-0805">Transcription regulation</keyword>
<reference evidence="10" key="1">
    <citation type="submission" date="2025-08" db="UniProtKB">
        <authorList>
            <consortium name="RefSeq"/>
        </authorList>
    </citation>
    <scope>IDENTIFICATION</scope>
    <source>
        <tissue evidence="10">Whole sample</tissue>
    </source>
</reference>
<organism evidence="9 10">
    <name type="scientific">Crassostrea virginica</name>
    <name type="common">Eastern oyster</name>
    <dbReference type="NCBI Taxonomy" id="6565"/>
    <lineage>
        <taxon>Eukaryota</taxon>
        <taxon>Metazoa</taxon>
        <taxon>Spiralia</taxon>
        <taxon>Lophotrochozoa</taxon>
        <taxon>Mollusca</taxon>
        <taxon>Bivalvia</taxon>
        <taxon>Autobranchia</taxon>
        <taxon>Pteriomorphia</taxon>
        <taxon>Ostreida</taxon>
        <taxon>Ostreoidea</taxon>
        <taxon>Ostreidae</taxon>
        <taxon>Crassostrea</taxon>
    </lineage>
</organism>
<dbReference type="AlphaFoldDB" id="A0A8B8A593"/>
<dbReference type="GO" id="GO:0008270">
    <property type="term" value="F:zinc ion binding"/>
    <property type="evidence" value="ECO:0007669"/>
    <property type="project" value="UniProtKB-KW"/>
</dbReference>
<dbReference type="GeneID" id="111099597"/>
<dbReference type="PANTHER" id="PTHR11618:SF5">
    <property type="entry name" value="TRANSCRIPTION FACTOR IIIB 50 KDA SUBUNIT"/>
    <property type="match status" value="1"/>
</dbReference>
<name>A0A8B8A593_CRAVI</name>
<dbReference type="InterPro" id="IPR054078">
    <property type="entry name" value="BRF2-like_C"/>
</dbReference>
<comment type="similarity">
    <text evidence="1">Belongs to the TFIIB family.</text>
</comment>
<sequence length="512" mass="57634">MVSRCNFCGENAVISTSDGPSVSMRVCQECGSVDDEHFIAEETPFTRQFDNTSTIDFTQTLSKSARHALWEATPHGLKLGRNRIKILGQTFKLGASLIDDAGKLYERLFKHPDVIHKTISNKMLLAAACVYVMMRQNNMPVPMRWFCKVSDISVNDFSSNFLLVLKSMNISLVYPSIGSCIADLLSPAGLSSKVISLTSEIIQLCEKAWIVSGRSHSPIIIAASHIAWYTLNEDKGKKSSLKDYCKEFKFHFSGAVADRSKEIHNTIFELGKTLPWVISNYQDKKFFNRKYLVEIVKYKESLLHSHRIEGTEKSVCVVQANDTLLNIEDQESHGSCERPAILTDGTSPKQRFLSPSTQSSQEISSKSVDNLSLWKQEEGSHDQTLAQVQSCLEKNENFPNKNVASEFPKHLTTNSACISSTKNLPAGKTAQNVHVVVYESDPTLQKNLYIPPSLKKAKKRVYYEAFEDQEGLNSDDELTEAQERDVDRYIRSDSEVRVIKQLEEELTSSEDF</sequence>
<keyword evidence="3" id="KW-0863">Zinc-finger</keyword>
<keyword evidence="6" id="KW-0804">Transcription</keyword>
<dbReference type="Gene3D" id="1.10.472.10">
    <property type="entry name" value="Cyclin-like"/>
    <property type="match status" value="2"/>
</dbReference>
<feature type="domain" description="BRF2-like C-terminal" evidence="8">
    <location>
        <begin position="192"/>
        <end position="298"/>
    </location>
</feature>
<gene>
    <name evidence="10" type="primary">LOC111099597</name>
</gene>
<evidence type="ECO:0000256" key="2">
    <source>
        <dbReference type="ARBA" id="ARBA00022737"/>
    </source>
</evidence>
<dbReference type="CDD" id="cd20555">
    <property type="entry name" value="CYCLIN_BRF2"/>
    <property type="match status" value="1"/>
</dbReference>
<evidence type="ECO:0000313" key="9">
    <source>
        <dbReference type="Proteomes" id="UP000694844"/>
    </source>
</evidence>
<protein>
    <submittedName>
        <fullName evidence="10">Transcription factor IIIB 50 kDa subunit-like</fullName>
    </submittedName>
</protein>
<dbReference type="GO" id="GO:0070897">
    <property type="term" value="P:transcription preinitiation complex assembly"/>
    <property type="evidence" value="ECO:0007669"/>
    <property type="project" value="InterPro"/>
</dbReference>
<keyword evidence="2" id="KW-0677">Repeat</keyword>
<evidence type="ECO:0000256" key="3">
    <source>
        <dbReference type="ARBA" id="ARBA00022771"/>
    </source>
</evidence>
<dbReference type="OrthoDB" id="2121711at2759"/>
<keyword evidence="3" id="KW-0479">Metal-binding</keyword>
<dbReference type="GO" id="GO:0017025">
    <property type="term" value="F:TBP-class protein binding"/>
    <property type="evidence" value="ECO:0007669"/>
    <property type="project" value="TreeGrafter"/>
</dbReference>
<dbReference type="InterPro" id="IPR000812">
    <property type="entry name" value="TFIIB"/>
</dbReference>
<evidence type="ECO:0000256" key="1">
    <source>
        <dbReference type="ARBA" id="ARBA00010857"/>
    </source>
</evidence>